<dbReference type="CDD" id="cd20540">
    <property type="entry name" value="CYCLIN_CCNY_like"/>
    <property type="match status" value="1"/>
</dbReference>
<feature type="region of interest" description="Disordered" evidence="1">
    <location>
        <begin position="649"/>
        <end position="685"/>
    </location>
</feature>
<dbReference type="InterPro" id="IPR013922">
    <property type="entry name" value="Cyclin_PHO80-like"/>
</dbReference>
<evidence type="ECO:0000313" key="2">
    <source>
        <dbReference type="EMBL" id="CAI2374915.1"/>
    </source>
</evidence>
<dbReference type="InterPro" id="IPR036915">
    <property type="entry name" value="Cyclin-like_sf"/>
</dbReference>
<dbReference type="GO" id="GO:0019901">
    <property type="term" value="F:protein kinase binding"/>
    <property type="evidence" value="ECO:0007669"/>
    <property type="project" value="InterPro"/>
</dbReference>
<feature type="region of interest" description="Disordered" evidence="1">
    <location>
        <begin position="611"/>
        <end position="635"/>
    </location>
</feature>
<feature type="region of interest" description="Disordered" evidence="1">
    <location>
        <begin position="246"/>
        <end position="407"/>
    </location>
</feature>
<name>A0AAD2CZ85_EUPCR</name>
<dbReference type="Proteomes" id="UP001295684">
    <property type="component" value="Unassembled WGS sequence"/>
</dbReference>
<feature type="compositionally biased region" description="Basic and acidic residues" evidence="1">
    <location>
        <begin position="367"/>
        <end position="384"/>
    </location>
</feature>
<reference evidence="2" key="1">
    <citation type="submission" date="2023-07" db="EMBL/GenBank/DDBJ databases">
        <authorList>
            <consortium name="AG Swart"/>
            <person name="Singh M."/>
            <person name="Singh A."/>
            <person name="Seah K."/>
            <person name="Emmerich C."/>
        </authorList>
    </citation>
    <scope>NUCLEOTIDE SEQUENCE</scope>
    <source>
        <strain evidence="2">DP1</strain>
    </source>
</reference>
<evidence type="ECO:0000256" key="1">
    <source>
        <dbReference type="SAM" id="MobiDB-lite"/>
    </source>
</evidence>
<accession>A0AAD2CZ85</accession>
<dbReference type="Pfam" id="PF08613">
    <property type="entry name" value="Cyclin"/>
    <property type="match status" value="1"/>
</dbReference>
<gene>
    <name evidence="2" type="ORF">ECRASSUSDP1_LOCUS16273</name>
</gene>
<dbReference type="PANTHER" id="PTHR14248">
    <property type="entry name" value="CYCLIN Y, ISOFORM A"/>
    <property type="match status" value="1"/>
</dbReference>
<keyword evidence="3" id="KW-1185">Reference proteome</keyword>
<dbReference type="Gene3D" id="1.10.472.10">
    <property type="entry name" value="Cyclin-like"/>
    <property type="match status" value="1"/>
</dbReference>
<protein>
    <submittedName>
        <fullName evidence="2">Uncharacterized protein</fullName>
    </submittedName>
</protein>
<dbReference type="SUPFAM" id="SSF47954">
    <property type="entry name" value="Cyclin-like"/>
    <property type="match status" value="1"/>
</dbReference>
<dbReference type="EMBL" id="CAMPGE010016348">
    <property type="protein sequence ID" value="CAI2374915.1"/>
    <property type="molecule type" value="Genomic_DNA"/>
</dbReference>
<sequence>MKKWEEQRKLLIHKKKVKAAKPIVKTTNAGTKLARKKTCGKSANESPNRILVANTTSNTFGDGVKLSQRSKPNIGVAKKQNVTGLNFNPKEKKEELQGAALKQTFGTMDFSTRNKLNHQIIQNLNLNSEVTLSELSDQHVNKEDADKVMKKVFPPEEYGYSAITALEQLENRDSVTPPKDDYYNEVNALVSQYTSGKKYSARQTQNSFLAHLEEQKAQEQLARLQLEIEEDKRLQEEHLKLQEKVKIQRKKRQLSKKKEQEQKSKQQEAERSKAREARLRRIEETKKKTEERNKKIIAQKKREERKKQKQQEKEQLEQREKETEEQVVRMKSQNVSSGFSPVLDEKTKDSEEIKDDYNFNNITNNEKTSKQEEEENKLSDHNLPSEDPEDDNEGEFEKPAKSSPILDKATRDRLIKYGQSLDSKQLADALGYIDLRLLCRCFSRAIMKHIQFSRGYLFMDDLKMADDVSELDFTYNLGDKMRMDVNKQGRDEDSEKIKNKNFSNLKKLMGGPEEEKGRVFDYEIPEEITFKQPEKTLNEENLEDNKFETFGQTDPMVASLNRTLAHKETLKSSMMSSNAGNNTLGDSLAYSQTAGTMLKNSIQKVPMEVIQSEDDEGSSQISGKKGPVEEEDDDMDRFEDIDLKTVSMESVHATPSKKKLQKPILSPEEVEEIRKQKEQEAEEKRKRVEEYTQKCREIIERGDNEKEDFDNAVIESGIFESAEVLDMTSKVGFSGYIETQMLKYHPNYDFDLDMMTGDLECNSSFELAKHFKDECPHLDEIYYYTKYVVISSKMEKEIPLMALAYIERLLTKLGILVNHWNWRRIILTTLIVGSKVWDDDSLENVHFPKVMHDTSLKEINNLEKIFLEFIDFDLAIKGSDYAKYYFIIKSLSETEAEAGRFDLDPLPVEKIKKLSKSEKAEEVLREIYRKGGKDFSSSI</sequence>
<feature type="compositionally biased region" description="Basic and acidic residues" evidence="1">
    <location>
        <begin position="256"/>
        <end position="328"/>
    </location>
</feature>
<comment type="caution">
    <text evidence="2">The sequence shown here is derived from an EMBL/GenBank/DDBJ whole genome shotgun (WGS) entry which is preliminary data.</text>
</comment>
<feature type="compositionally biased region" description="Basic and acidic residues" evidence="1">
    <location>
        <begin position="343"/>
        <end position="357"/>
    </location>
</feature>
<dbReference type="AlphaFoldDB" id="A0AAD2CZ85"/>
<feature type="compositionally biased region" description="Basic and acidic residues" evidence="1">
    <location>
        <begin position="672"/>
        <end position="685"/>
    </location>
</feature>
<organism evidence="2 3">
    <name type="scientific">Euplotes crassus</name>
    <dbReference type="NCBI Taxonomy" id="5936"/>
    <lineage>
        <taxon>Eukaryota</taxon>
        <taxon>Sar</taxon>
        <taxon>Alveolata</taxon>
        <taxon>Ciliophora</taxon>
        <taxon>Intramacronucleata</taxon>
        <taxon>Spirotrichea</taxon>
        <taxon>Hypotrichia</taxon>
        <taxon>Euplotida</taxon>
        <taxon>Euplotidae</taxon>
        <taxon>Moneuplotes</taxon>
    </lineage>
</organism>
<proteinExistence type="predicted"/>
<evidence type="ECO:0000313" key="3">
    <source>
        <dbReference type="Proteomes" id="UP001295684"/>
    </source>
</evidence>